<sequence length="831" mass="87508">MCGCPTIRRRLGASQSHPARGDGPNAPTGLPPTSPNSATSAMRSTGQAPIRLTRPRRSRRCTPSTPSTKQPGCPPAAPHPLPHTRRTPPMTDPTPLTLAEKAALASGADFWTTKAVRDIPSVFLTDGPHGVRKQGDHVDHLGVSMSYPATCFPPASGLSQSWNTDLARRVGIALGIESRAIGVNVLLGPGVNIKRHPLGGRNFEYFSEDPHLAGALGSAWVTGIQSEHVGASLKHFAVNNQETDRHRISADVDARTLREIYLRAFQIIVRDANPWTVMASYNRINGIPASESAFLLTQVLRDEWGYDGLVVSDWGAVGDRVAAARAGLDLQMPAAEGTDEQLLDAVIEGTLSVEILDRIAERVRTLARRAHADNAGVGTTFDVDAHHALAQEAAAQSIVLLKNEHDLLPLNAGTSVAVIGEAALTPRFQGGGSSFVNTTRVDVPLEELRRLGGDAVRYAAGYSSDPATAGDDLLAEAVAAAREADVAVVFIAAPLESEGIDRENLELPADQVALVQGVLAANPHTIVVVAHGGAVQLSAIDGVPAILDSALSGQGGGRAIADILYGNVNPSGRLSETVPLRLEDTPAFGSFPGEHGHALYGEGLFVGYRWYDTRDITVAYPFGHGLSYTTFEYSGLTLDVTDEGIAATVTITNTGGRAGREVAQFYVAVPGSKVTRPVHELKGFASIALEAGQSEQVTVLLRRDDLAYWDTRGDTWTLESGDYVVSVGASSRDIRETATATVVGDVVHVELTMHSTIGELLANPFTKTAIETALSTAFGAADNPAVGGNVVQMISPSPLHSVVGLLGEAFDAAEFDGLLEAANASAAPAAR</sequence>
<dbReference type="PROSITE" id="PS00775">
    <property type="entry name" value="GLYCOSYL_HYDROL_F3"/>
    <property type="match status" value="1"/>
</dbReference>
<evidence type="ECO:0000259" key="8">
    <source>
        <dbReference type="SMART" id="SM01217"/>
    </source>
</evidence>
<dbReference type="InterPro" id="IPR036962">
    <property type="entry name" value="Glyco_hydro_3_N_sf"/>
</dbReference>
<evidence type="ECO:0000256" key="7">
    <source>
        <dbReference type="SAM" id="MobiDB-lite"/>
    </source>
</evidence>
<dbReference type="SUPFAM" id="SSF51445">
    <property type="entry name" value="(Trans)glycosidases"/>
    <property type="match status" value="1"/>
</dbReference>
<dbReference type="SMR" id="H2DGJ3"/>
<dbReference type="SUPFAM" id="SSF52279">
    <property type="entry name" value="Beta-D-glucan exohydrolase, C-terminal domain"/>
    <property type="match status" value="1"/>
</dbReference>
<dbReference type="Pfam" id="PF01915">
    <property type="entry name" value="Glyco_hydro_3_C"/>
    <property type="match status" value="1"/>
</dbReference>
<evidence type="ECO:0000313" key="9">
    <source>
        <dbReference type="EMBL" id="AEX88466.1"/>
    </source>
</evidence>
<reference evidence="9" key="1">
    <citation type="submission" date="2011-08" db="EMBL/GenBank/DDBJ databases">
        <authorList>
            <person name="Quan L.-H."/>
            <person name="Min J.-W."/>
            <person name="Yang D.-U."/>
            <person name="Sathiyaraj G."/>
            <person name="Kim Y.-J."/>
            <person name="Yang D.-C."/>
        </authorList>
    </citation>
    <scope>NUCLEOTIDE SEQUENCE</scope>
    <source>
        <strain evidence="9">KACC16318</strain>
    </source>
</reference>
<dbReference type="FunFam" id="2.60.40.10:FF:000495">
    <property type="entry name" value="Periplasmic beta-glucosidase"/>
    <property type="match status" value="1"/>
</dbReference>
<dbReference type="InterPro" id="IPR002772">
    <property type="entry name" value="Glyco_hydro_3_C"/>
</dbReference>
<dbReference type="Gene3D" id="3.20.20.300">
    <property type="entry name" value="Glycoside hydrolase, family 3, N-terminal domain"/>
    <property type="match status" value="1"/>
</dbReference>
<comment type="similarity">
    <text evidence="1 6">Belongs to the glycosyl hydrolase 3 family.</text>
</comment>
<evidence type="ECO:0000256" key="3">
    <source>
        <dbReference type="ARBA" id="ARBA00023277"/>
    </source>
</evidence>
<dbReference type="Gene3D" id="3.40.50.1700">
    <property type="entry name" value="Glycoside hydrolase family 3 C-terminal domain"/>
    <property type="match status" value="1"/>
</dbReference>
<feature type="compositionally biased region" description="Polar residues" evidence="7">
    <location>
        <begin position="35"/>
        <end position="47"/>
    </location>
</feature>
<dbReference type="InterPro" id="IPR026891">
    <property type="entry name" value="Fn3-like"/>
</dbReference>
<protein>
    <recommendedName>
        <fullName evidence="5">Exo-alpha-(1-&gt;6)-L-arabinopyranosidase</fullName>
    </recommendedName>
</protein>
<accession>H2DGJ3</accession>
<keyword evidence="3" id="KW-0119">Carbohydrate metabolism</keyword>
<evidence type="ECO:0000256" key="4">
    <source>
        <dbReference type="ARBA" id="ARBA00058905"/>
    </source>
</evidence>
<evidence type="ECO:0000256" key="6">
    <source>
        <dbReference type="RuleBase" id="RU361161"/>
    </source>
</evidence>
<dbReference type="PANTHER" id="PTHR42715:SF10">
    <property type="entry name" value="BETA-GLUCOSIDASE"/>
    <property type="match status" value="1"/>
</dbReference>
<dbReference type="Pfam" id="PF14310">
    <property type="entry name" value="Fn3-like"/>
    <property type="match status" value="1"/>
</dbReference>
<keyword evidence="6" id="KW-0326">Glycosidase</keyword>
<dbReference type="SMART" id="SM01217">
    <property type="entry name" value="Fn3_like"/>
    <property type="match status" value="1"/>
</dbReference>
<keyword evidence="2 6" id="KW-0378">Hydrolase</keyword>
<feature type="compositionally biased region" description="Pro residues" evidence="7">
    <location>
        <begin position="72"/>
        <end position="81"/>
    </location>
</feature>
<dbReference type="PANTHER" id="PTHR42715">
    <property type="entry name" value="BETA-GLUCOSIDASE"/>
    <property type="match status" value="1"/>
</dbReference>
<dbReference type="Pfam" id="PF00933">
    <property type="entry name" value="Glyco_hydro_3"/>
    <property type="match status" value="1"/>
</dbReference>
<evidence type="ECO:0000256" key="5">
    <source>
        <dbReference type="ARBA" id="ARBA00074219"/>
    </source>
</evidence>
<dbReference type="Gene3D" id="2.60.40.10">
    <property type="entry name" value="Immunoglobulins"/>
    <property type="match status" value="1"/>
</dbReference>
<dbReference type="InterPro" id="IPR013783">
    <property type="entry name" value="Ig-like_fold"/>
</dbReference>
<dbReference type="PRINTS" id="PR00133">
    <property type="entry name" value="GLHYDRLASE3"/>
</dbReference>
<dbReference type="EMBL" id="JN603820">
    <property type="protein sequence ID" value="AEX88466.1"/>
    <property type="molecule type" value="Genomic_DNA"/>
</dbReference>
<dbReference type="InterPro" id="IPR017853">
    <property type="entry name" value="GH"/>
</dbReference>
<name>H2DGJ3_9MICO</name>
<feature type="region of interest" description="Disordered" evidence="7">
    <location>
        <begin position="1"/>
        <end position="92"/>
    </location>
</feature>
<dbReference type="GO" id="GO:0008422">
    <property type="term" value="F:beta-glucosidase activity"/>
    <property type="evidence" value="ECO:0007669"/>
    <property type="project" value="UniProtKB-ARBA"/>
</dbReference>
<dbReference type="AlphaFoldDB" id="H2DGJ3"/>
<dbReference type="InterPro" id="IPR001764">
    <property type="entry name" value="Glyco_hydro_3_N"/>
</dbReference>
<dbReference type="InterPro" id="IPR036881">
    <property type="entry name" value="Glyco_hydro_3_C_sf"/>
</dbReference>
<dbReference type="GO" id="GO:0005975">
    <property type="term" value="P:carbohydrate metabolic process"/>
    <property type="evidence" value="ECO:0007669"/>
    <property type="project" value="InterPro"/>
</dbReference>
<feature type="domain" description="Fibronectin type III-like" evidence="8">
    <location>
        <begin position="661"/>
        <end position="731"/>
    </location>
</feature>
<comment type="function">
    <text evidence="4">Catalyzes the hydrolysis of a non-reducing terminal alpha-L-arabinopyranosidic linkage in ginsenoside Rb2 (alpha-L-arabinopyranosyl-(1-&gt;6)-alpha-D-glucopyranosyl) to release alpha-D-glucopyranosyl (Rd). It is not able to hydrolyze alpha-L-arabinofuranosyl-(1-&gt;6)-alpha-D-glucopyranosyl (Rc).</text>
</comment>
<evidence type="ECO:0000256" key="2">
    <source>
        <dbReference type="ARBA" id="ARBA00022801"/>
    </source>
</evidence>
<evidence type="ECO:0000256" key="1">
    <source>
        <dbReference type="ARBA" id="ARBA00005336"/>
    </source>
</evidence>
<dbReference type="InterPro" id="IPR019800">
    <property type="entry name" value="Glyco_hydro_3_AS"/>
</dbReference>
<reference evidence="9" key="2">
    <citation type="journal article" date="2012" name="Appl. Microbiol. Biotechnol.">
        <title>Enzymatic biotransformation of ginsenoside Rb1 to 20(S)-Rg3 by recombinant ?-glucosidase from Microbacterium esteraromaticum.</title>
        <authorList>
            <person name="Quan L.H."/>
            <person name="Min J.W."/>
            <person name="Yang D.U."/>
            <person name="Kim Y.J."/>
            <person name="Yang D.C."/>
        </authorList>
    </citation>
    <scope>NUCLEOTIDE SEQUENCE</scope>
    <source>
        <strain evidence="9">KACC16318</strain>
    </source>
</reference>
<proteinExistence type="inferred from homology"/>
<organism evidence="9">
    <name type="scientific">Microbacterium esteraromaticum</name>
    <dbReference type="NCBI Taxonomy" id="57043"/>
    <lineage>
        <taxon>Bacteria</taxon>
        <taxon>Bacillati</taxon>
        <taxon>Actinomycetota</taxon>
        <taxon>Actinomycetes</taxon>
        <taxon>Micrococcales</taxon>
        <taxon>Microbacteriaceae</taxon>
        <taxon>Microbacterium</taxon>
    </lineage>
</organism>
<dbReference type="InterPro" id="IPR050288">
    <property type="entry name" value="Cellulose_deg_GH3"/>
</dbReference>